<proteinExistence type="inferred from homology"/>
<evidence type="ECO:0000259" key="9">
    <source>
        <dbReference type="Pfam" id="PF12704"/>
    </source>
</evidence>
<evidence type="ECO:0000313" key="10">
    <source>
        <dbReference type="EMBL" id="OGH94996.1"/>
    </source>
</evidence>
<dbReference type="Proteomes" id="UP000178254">
    <property type="component" value="Unassembled WGS sequence"/>
</dbReference>
<comment type="subcellular location">
    <subcellularLocation>
        <location evidence="1">Cell membrane</location>
        <topology evidence="1">Multi-pass membrane protein</topology>
    </subcellularLocation>
</comment>
<evidence type="ECO:0008006" key="12">
    <source>
        <dbReference type="Google" id="ProtNLM"/>
    </source>
</evidence>
<dbReference type="GO" id="GO:0005886">
    <property type="term" value="C:plasma membrane"/>
    <property type="evidence" value="ECO:0007669"/>
    <property type="project" value="UniProtKB-SubCell"/>
</dbReference>
<evidence type="ECO:0000256" key="7">
    <source>
        <dbReference type="SAM" id="Phobius"/>
    </source>
</evidence>
<evidence type="ECO:0000256" key="3">
    <source>
        <dbReference type="ARBA" id="ARBA00022692"/>
    </source>
</evidence>
<accession>A0A1F6PFP6</accession>
<dbReference type="AlphaFoldDB" id="A0A1F6PFP6"/>
<gene>
    <name evidence="10" type="ORF">A2538_04900</name>
</gene>
<comment type="caution">
    <text evidence="10">The sequence shown here is derived from an EMBL/GenBank/DDBJ whole genome shotgun (WGS) entry which is preliminary data.</text>
</comment>
<feature type="transmembrane region" description="Helical" evidence="7">
    <location>
        <begin position="332"/>
        <end position="359"/>
    </location>
</feature>
<feature type="domain" description="ABC3 transporter permease C-terminal" evidence="8">
    <location>
        <begin position="287"/>
        <end position="405"/>
    </location>
</feature>
<name>A0A1F6PFP6_9BACT</name>
<dbReference type="InterPro" id="IPR025857">
    <property type="entry name" value="MacB_PCD"/>
</dbReference>
<keyword evidence="3 7" id="KW-0812">Transmembrane</keyword>
<protein>
    <recommendedName>
        <fullName evidence="12">Multidrug ABC transporter substrate-binding protein</fullName>
    </recommendedName>
</protein>
<organism evidence="10 11">
    <name type="scientific">Candidatus Magasanikbacteria bacterium RIFOXYD2_FULL_41_14</name>
    <dbReference type="NCBI Taxonomy" id="1798709"/>
    <lineage>
        <taxon>Bacteria</taxon>
        <taxon>Candidatus Magasanikiibacteriota</taxon>
    </lineage>
</organism>
<feature type="transmembrane region" description="Helical" evidence="7">
    <location>
        <begin position="283"/>
        <end position="308"/>
    </location>
</feature>
<feature type="transmembrane region" description="Helical" evidence="7">
    <location>
        <begin position="21"/>
        <end position="45"/>
    </location>
</feature>
<keyword evidence="5 7" id="KW-0472">Membrane</keyword>
<evidence type="ECO:0000256" key="1">
    <source>
        <dbReference type="ARBA" id="ARBA00004651"/>
    </source>
</evidence>
<dbReference type="EMBL" id="MFRE01000005">
    <property type="protein sequence ID" value="OGH94996.1"/>
    <property type="molecule type" value="Genomic_DNA"/>
</dbReference>
<dbReference type="Pfam" id="PF02687">
    <property type="entry name" value="FtsX"/>
    <property type="match status" value="1"/>
</dbReference>
<keyword evidence="2" id="KW-1003">Cell membrane</keyword>
<reference evidence="10 11" key="1">
    <citation type="journal article" date="2016" name="Nat. Commun.">
        <title>Thousands of microbial genomes shed light on interconnected biogeochemical processes in an aquifer system.</title>
        <authorList>
            <person name="Anantharaman K."/>
            <person name="Brown C.T."/>
            <person name="Hug L.A."/>
            <person name="Sharon I."/>
            <person name="Castelle C.J."/>
            <person name="Probst A.J."/>
            <person name="Thomas B.C."/>
            <person name="Singh A."/>
            <person name="Wilkins M.J."/>
            <person name="Karaoz U."/>
            <person name="Brodie E.L."/>
            <person name="Williams K.H."/>
            <person name="Hubbard S.S."/>
            <person name="Banfield J.F."/>
        </authorList>
    </citation>
    <scope>NUCLEOTIDE SEQUENCE [LARGE SCALE GENOMIC DNA]</scope>
</reference>
<evidence type="ECO:0000259" key="8">
    <source>
        <dbReference type="Pfam" id="PF02687"/>
    </source>
</evidence>
<feature type="transmembrane region" description="Helical" evidence="7">
    <location>
        <begin position="371"/>
        <end position="395"/>
    </location>
</feature>
<comment type="similarity">
    <text evidence="6">Belongs to the ABC-4 integral membrane protein family.</text>
</comment>
<dbReference type="PANTHER" id="PTHR30572:SF4">
    <property type="entry name" value="ABC TRANSPORTER PERMEASE YTRF"/>
    <property type="match status" value="1"/>
</dbReference>
<dbReference type="InterPro" id="IPR050250">
    <property type="entry name" value="Macrolide_Exporter_MacB"/>
</dbReference>
<evidence type="ECO:0000256" key="4">
    <source>
        <dbReference type="ARBA" id="ARBA00022989"/>
    </source>
</evidence>
<dbReference type="InterPro" id="IPR003838">
    <property type="entry name" value="ABC3_permease_C"/>
</dbReference>
<feature type="domain" description="MacB-like periplasmic core" evidence="9">
    <location>
        <begin position="21"/>
        <end position="246"/>
    </location>
</feature>
<evidence type="ECO:0000256" key="6">
    <source>
        <dbReference type="ARBA" id="ARBA00038076"/>
    </source>
</evidence>
<dbReference type="Pfam" id="PF12704">
    <property type="entry name" value="MacB_PCD"/>
    <property type="match status" value="1"/>
</dbReference>
<keyword evidence="4 7" id="KW-1133">Transmembrane helix</keyword>
<evidence type="ECO:0000313" key="11">
    <source>
        <dbReference type="Proteomes" id="UP000178254"/>
    </source>
</evidence>
<dbReference type="PANTHER" id="PTHR30572">
    <property type="entry name" value="MEMBRANE COMPONENT OF TRANSPORTER-RELATED"/>
    <property type="match status" value="1"/>
</dbReference>
<dbReference type="STRING" id="1798709.A2538_04900"/>
<evidence type="ECO:0000256" key="5">
    <source>
        <dbReference type="ARBA" id="ARBA00023136"/>
    </source>
</evidence>
<evidence type="ECO:0000256" key="2">
    <source>
        <dbReference type="ARBA" id="ARBA00022475"/>
    </source>
</evidence>
<sequence length="412" mass="44091">MFFLTELTAARKIFWRNKMRSFLTMLGIIIGVAAVIIVMSVGAGAQSLIINQVKSLGSDLIGVLPGASDEKGPPASAMGIVITTLKADDISELLRVGSTHFVAGTGYVKGADTILGNDHEADTSFVGVNAEYPQVENAEIANGRFFTDDEDRSLARVVILGSTVADELFGDSDPVGQQIRIKRVSFRVIGVAKSRGVSGFQNQDDQVFVPLQTAQKLLLGINYISFARLKVDKPENVDIAVADIKNFLQMRHKIDDPIDIDFSVRSMAQGLSAITQITDALKFFLVAVAAIALIVGGVGIMNIMLAAVEERTREIGLRKAVGATRQAIVRQFLLESVFITFTGGIIGIVGGALISYITAVVAQSMGYDWNFVLSFSSIFLGCAVSIGVGLAFGILPARKAAALNPIEALRYE</sequence>
<dbReference type="GO" id="GO:0022857">
    <property type="term" value="F:transmembrane transporter activity"/>
    <property type="evidence" value="ECO:0007669"/>
    <property type="project" value="TreeGrafter"/>
</dbReference>